<accession>A0A3A6PU59</accession>
<gene>
    <name evidence="2" type="ORF">DM826_07370</name>
</gene>
<organism evidence="2 3">
    <name type="scientific">Halonotius aquaticus</name>
    <dbReference type="NCBI Taxonomy" id="2216978"/>
    <lineage>
        <taxon>Archaea</taxon>
        <taxon>Methanobacteriati</taxon>
        <taxon>Methanobacteriota</taxon>
        <taxon>Stenosarchaea group</taxon>
        <taxon>Halobacteria</taxon>
        <taxon>Halobacteriales</taxon>
        <taxon>Haloferacaceae</taxon>
        <taxon>Halonotius</taxon>
    </lineage>
</organism>
<feature type="region of interest" description="Disordered" evidence="1">
    <location>
        <begin position="30"/>
        <end position="66"/>
    </location>
</feature>
<sequence length="66" mass="6917">MLINEIDSKIELIRDLLILNDFSTSDNVASLRSATPGGTAGKGDSSSSNDSSEHASTCCVTHASFK</sequence>
<evidence type="ECO:0000313" key="3">
    <source>
        <dbReference type="Proteomes" id="UP000276588"/>
    </source>
</evidence>
<dbReference type="AlphaFoldDB" id="A0A3A6PU59"/>
<proteinExistence type="predicted"/>
<name>A0A3A6PU59_9EURY</name>
<evidence type="ECO:0000256" key="1">
    <source>
        <dbReference type="SAM" id="MobiDB-lite"/>
    </source>
</evidence>
<dbReference type="Proteomes" id="UP000276588">
    <property type="component" value="Unassembled WGS sequence"/>
</dbReference>
<dbReference type="EMBL" id="QKNY01000010">
    <property type="protein sequence ID" value="RJX43118.1"/>
    <property type="molecule type" value="Genomic_DNA"/>
</dbReference>
<evidence type="ECO:0000313" key="2">
    <source>
        <dbReference type="EMBL" id="RJX43118.1"/>
    </source>
</evidence>
<comment type="caution">
    <text evidence="2">The sequence shown here is derived from an EMBL/GenBank/DDBJ whole genome shotgun (WGS) entry which is preliminary data.</text>
</comment>
<keyword evidence="3" id="KW-1185">Reference proteome</keyword>
<protein>
    <submittedName>
        <fullName evidence="2">Uncharacterized protein</fullName>
    </submittedName>
</protein>
<reference evidence="2 3" key="1">
    <citation type="submission" date="2018-06" db="EMBL/GenBank/DDBJ databases">
        <title>Halonotius sp. F13-13 a new haloarchaeeon isolated from a solar saltern from Isla Cristina, Huelva, Spain.</title>
        <authorList>
            <person name="Duran-Viseras A."/>
            <person name="Sanchez-Porro C."/>
            <person name="Ventosa A."/>
        </authorList>
    </citation>
    <scope>NUCLEOTIDE SEQUENCE [LARGE SCALE GENOMIC DNA]</scope>
    <source>
        <strain evidence="2 3">F13-13</strain>
    </source>
</reference>